<evidence type="ECO:0000256" key="12">
    <source>
        <dbReference type="ARBA" id="ARBA00023157"/>
    </source>
</evidence>
<comment type="similarity">
    <text evidence="14">Belongs to the cysteine-rich repeat secretory protein family. Plasmodesmata-located proteins (PDLD) subfamily.</text>
</comment>
<dbReference type="Pfam" id="PF01657">
    <property type="entry name" value="Stress-antifung"/>
    <property type="match status" value="1"/>
</dbReference>
<dbReference type="GeneID" id="116212179"/>
<evidence type="ECO:0000256" key="8">
    <source>
        <dbReference type="ARBA" id="ARBA00022821"/>
    </source>
</evidence>
<evidence type="ECO:0000256" key="6">
    <source>
        <dbReference type="ARBA" id="ARBA00022734"/>
    </source>
</evidence>
<keyword evidence="4" id="KW-0945">Host-virus interaction</keyword>
<gene>
    <name evidence="15" type="ORF">CRG98_019088</name>
</gene>
<keyword evidence="11" id="KW-0465">Mannose-binding</keyword>
<keyword evidence="2" id="KW-0929">Antimicrobial</keyword>
<dbReference type="Proteomes" id="UP000233551">
    <property type="component" value="Unassembled WGS sequence"/>
</dbReference>
<sequence length="134" mass="14845">MVSLPIFQVTVITFLLIFTINARSLPDTTVQLVLCNSQAYSRGDPFGNSLTYVISDLESKTASMKDYNYYDISPYPNAFAYGHATCNQNLTSLDCGTCLGAAKSAMLGTCQDRIGARSVLQDCSIRYEQYPFDY</sequence>
<dbReference type="GO" id="GO:0005537">
    <property type="term" value="F:D-mannose binding"/>
    <property type="evidence" value="ECO:0007669"/>
    <property type="project" value="UniProtKB-KW"/>
</dbReference>
<evidence type="ECO:0000313" key="16">
    <source>
        <dbReference type="Proteomes" id="UP000233551"/>
    </source>
</evidence>
<evidence type="ECO:0000256" key="14">
    <source>
        <dbReference type="ARBA" id="ARBA00038393"/>
    </source>
</evidence>
<dbReference type="GO" id="GO:0005886">
    <property type="term" value="C:plasma membrane"/>
    <property type="evidence" value="ECO:0007669"/>
    <property type="project" value="UniProtKB-SubCell"/>
</dbReference>
<evidence type="ECO:0000256" key="2">
    <source>
        <dbReference type="ARBA" id="ARBA00022529"/>
    </source>
</evidence>
<evidence type="ECO:0000256" key="7">
    <source>
        <dbReference type="ARBA" id="ARBA00022737"/>
    </source>
</evidence>
<dbReference type="PROSITE" id="PS51473">
    <property type="entry name" value="GNK2"/>
    <property type="match status" value="1"/>
</dbReference>
<keyword evidence="12" id="KW-1015">Disulfide bond</keyword>
<proteinExistence type="inferred from homology"/>
<protein>
    <submittedName>
        <fullName evidence="15">Uncharacterized protein</fullName>
    </submittedName>
</protein>
<dbReference type="InterPro" id="IPR038408">
    <property type="entry name" value="GNK2_sf"/>
</dbReference>
<keyword evidence="5" id="KW-0732">Signal</keyword>
<dbReference type="InterPro" id="IPR002902">
    <property type="entry name" value="GNK2"/>
</dbReference>
<name>A0A2I0JWH9_PUNGR</name>
<evidence type="ECO:0000256" key="4">
    <source>
        <dbReference type="ARBA" id="ARBA00022581"/>
    </source>
</evidence>
<dbReference type="AlphaFoldDB" id="A0A2I0JWH9"/>
<keyword evidence="3" id="KW-0295">Fungicide</keyword>
<dbReference type="CDD" id="cd23509">
    <property type="entry name" value="Gnk2-like"/>
    <property type="match status" value="1"/>
</dbReference>
<dbReference type="InterPro" id="IPR051378">
    <property type="entry name" value="Cell2Cell_Antifungal"/>
</dbReference>
<evidence type="ECO:0000256" key="10">
    <source>
        <dbReference type="ARBA" id="ARBA00023022"/>
    </source>
</evidence>
<keyword evidence="7" id="KW-0677">Repeat</keyword>
<dbReference type="PANTHER" id="PTHR32080">
    <property type="entry name" value="ANTIFUNGAL PROTEIN GINKBILOBIN-2-LIKE"/>
    <property type="match status" value="1"/>
</dbReference>
<dbReference type="GO" id="GO:0009506">
    <property type="term" value="C:plasmodesma"/>
    <property type="evidence" value="ECO:0007669"/>
    <property type="project" value="UniProtKB-SubCell"/>
</dbReference>
<evidence type="ECO:0000256" key="9">
    <source>
        <dbReference type="ARBA" id="ARBA00022949"/>
    </source>
</evidence>
<keyword evidence="16" id="KW-1185">Reference proteome</keyword>
<keyword evidence="6" id="KW-0430">Lectin</keyword>
<dbReference type="GO" id="GO:0031640">
    <property type="term" value="P:killing of cells of another organism"/>
    <property type="evidence" value="ECO:0007669"/>
    <property type="project" value="UniProtKB-KW"/>
</dbReference>
<dbReference type="STRING" id="22663.A0A2I0JWH9"/>
<comment type="caution">
    <text evidence="15">The sequence shown here is derived from an EMBL/GenBank/DDBJ whole genome shotgun (WGS) entry which is preliminary data.</text>
</comment>
<evidence type="ECO:0000256" key="3">
    <source>
        <dbReference type="ARBA" id="ARBA00022577"/>
    </source>
</evidence>
<evidence type="ECO:0000256" key="13">
    <source>
        <dbReference type="ARBA" id="ARBA00024184"/>
    </source>
</evidence>
<keyword evidence="8" id="KW-0611">Plant defense</keyword>
<accession>A0A2I0JWH9</accession>
<evidence type="ECO:0000256" key="11">
    <source>
        <dbReference type="ARBA" id="ARBA00023035"/>
    </source>
</evidence>
<dbReference type="EMBL" id="PGOL01001146">
    <property type="protein sequence ID" value="PKI60612.1"/>
    <property type="molecule type" value="Genomic_DNA"/>
</dbReference>
<dbReference type="PANTHER" id="PTHR32080:SF54">
    <property type="entry name" value="GNK2-HOMOLOGOUS DOMAIN-CONTAINING PROTEIN"/>
    <property type="match status" value="1"/>
</dbReference>
<reference evidence="15 16" key="1">
    <citation type="submission" date="2017-11" db="EMBL/GenBank/DDBJ databases">
        <title>De-novo sequencing of pomegranate (Punica granatum L.) genome.</title>
        <authorList>
            <person name="Akparov Z."/>
            <person name="Amiraslanov A."/>
            <person name="Hajiyeva S."/>
            <person name="Abbasov M."/>
            <person name="Kaur K."/>
            <person name="Hamwieh A."/>
            <person name="Solovyev V."/>
            <person name="Salamov A."/>
            <person name="Braich B."/>
            <person name="Kosarev P."/>
            <person name="Mahmoud A."/>
            <person name="Hajiyev E."/>
            <person name="Babayeva S."/>
            <person name="Izzatullayeva V."/>
            <person name="Mammadov A."/>
            <person name="Mammadov A."/>
            <person name="Sharifova S."/>
            <person name="Ojaghi J."/>
            <person name="Eynullazada K."/>
            <person name="Bayramov B."/>
            <person name="Abdulazimova A."/>
            <person name="Shahmuradov I."/>
        </authorList>
    </citation>
    <scope>NUCLEOTIDE SEQUENCE [LARGE SCALE GENOMIC DNA]</scope>
    <source>
        <strain evidence="16">cv. AG2017</strain>
        <tissue evidence="15">Leaf</tissue>
    </source>
</reference>
<dbReference type="Gene3D" id="3.30.430.20">
    <property type="entry name" value="Gnk2 domain, C-X8-C-X2-C motif"/>
    <property type="match status" value="1"/>
</dbReference>
<dbReference type="GO" id="GO:0042742">
    <property type="term" value="P:defense response to bacterium"/>
    <property type="evidence" value="ECO:0007669"/>
    <property type="project" value="UniProtKB-KW"/>
</dbReference>
<evidence type="ECO:0000313" key="15">
    <source>
        <dbReference type="EMBL" id="PKI60612.1"/>
    </source>
</evidence>
<keyword evidence="9" id="KW-0965">Cell junction</keyword>
<dbReference type="GO" id="GO:0050832">
    <property type="term" value="P:defense response to fungus"/>
    <property type="evidence" value="ECO:0007669"/>
    <property type="project" value="UniProtKB-KW"/>
</dbReference>
<dbReference type="OrthoDB" id="1888914at2759"/>
<keyword evidence="10" id="KW-0044">Antibiotic</keyword>
<organism evidence="15 16">
    <name type="scientific">Punica granatum</name>
    <name type="common">Pomegranate</name>
    <dbReference type="NCBI Taxonomy" id="22663"/>
    <lineage>
        <taxon>Eukaryota</taxon>
        <taxon>Viridiplantae</taxon>
        <taxon>Streptophyta</taxon>
        <taxon>Embryophyta</taxon>
        <taxon>Tracheophyta</taxon>
        <taxon>Spermatophyta</taxon>
        <taxon>Magnoliopsida</taxon>
        <taxon>eudicotyledons</taxon>
        <taxon>Gunneridae</taxon>
        <taxon>Pentapetalae</taxon>
        <taxon>rosids</taxon>
        <taxon>malvids</taxon>
        <taxon>Myrtales</taxon>
        <taxon>Lythraceae</taxon>
        <taxon>Punica</taxon>
    </lineage>
</organism>
<dbReference type="FunFam" id="3.30.430.20:FF:000023">
    <property type="entry name" value="Antifungal protein ginkbilobin-2"/>
    <property type="match status" value="1"/>
</dbReference>
<evidence type="ECO:0000256" key="1">
    <source>
        <dbReference type="ARBA" id="ARBA00004251"/>
    </source>
</evidence>
<evidence type="ECO:0000256" key="5">
    <source>
        <dbReference type="ARBA" id="ARBA00022729"/>
    </source>
</evidence>
<comment type="subcellular location">
    <subcellularLocation>
        <location evidence="13">Cell junction</location>
        <location evidence="13">Plasmodesma</location>
    </subcellularLocation>
    <subcellularLocation>
        <location evidence="1">Cell membrane</location>
        <topology evidence="1">Single-pass type I membrane protein</topology>
    </subcellularLocation>
</comment>